<sequence length="252" mass="28262">MAAESALDAQLDIVIPVYNEGSNIIPVLDAFRREVKTPFRVLICYDFAEDNTLPAIAAYPQDGMEIRLVKNPERGPHAAVRAGLAASTAPMVLVYMADDDYNADVIDRMVAKMKAGCDVVAASRFVKGGCFEGCHWLKKLITVTGSLALHHIGGIPVHDGTNAFRMFSRRLLDSVELESRLGFTFAIELMAKAVRLGWKVDEEAARWYERADKPSRFRVMAWLPAYLFWLRYSVATAWLRRGPETVTLRRQP</sequence>
<dbReference type="InterPro" id="IPR001173">
    <property type="entry name" value="Glyco_trans_2-like"/>
</dbReference>
<dbReference type="InterPro" id="IPR029044">
    <property type="entry name" value="Nucleotide-diphossugar_trans"/>
</dbReference>
<name>A0A178MYC8_9PROT</name>
<dbReference type="CDD" id="cd04179">
    <property type="entry name" value="DPM_DPG-synthase_like"/>
    <property type="match status" value="1"/>
</dbReference>
<dbReference type="EMBL" id="LWQU01000104">
    <property type="protein sequence ID" value="OAN55037.1"/>
    <property type="molecule type" value="Genomic_DNA"/>
</dbReference>
<dbReference type="Proteomes" id="UP000078543">
    <property type="component" value="Unassembled WGS sequence"/>
</dbReference>
<reference evidence="2 3" key="1">
    <citation type="submission" date="2016-04" db="EMBL/GenBank/DDBJ databases">
        <title>Draft genome sequence of freshwater magnetotactic bacteria Magnetospirillum marisnigri SP-1 and Magnetospirillum moscoviense BB-1.</title>
        <authorList>
            <person name="Koziaeva V."/>
            <person name="Dziuba M.V."/>
            <person name="Ivanov T.M."/>
            <person name="Kuznetsov B."/>
            <person name="Grouzdev D.S."/>
        </authorList>
    </citation>
    <scope>NUCLEOTIDE SEQUENCE [LARGE SCALE GENOMIC DNA]</scope>
    <source>
        <strain evidence="2 3">BB-1</strain>
    </source>
</reference>
<accession>A0A178MYC8</accession>
<keyword evidence="3" id="KW-1185">Reference proteome</keyword>
<dbReference type="RefSeq" id="WP_068498084.1">
    <property type="nucleotide sequence ID" value="NZ_LWQU01000104.1"/>
</dbReference>
<dbReference type="Pfam" id="PF00535">
    <property type="entry name" value="Glycos_transf_2"/>
    <property type="match status" value="1"/>
</dbReference>
<dbReference type="PANTHER" id="PTHR48090">
    <property type="entry name" value="UNDECAPRENYL-PHOSPHATE 4-DEOXY-4-FORMAMIDO-L-ARABINOSE TRANSFERASE-RELATED"/>
    <property type="match status" value="1"/>
</dbReference>
<evidence type="ECO:0000313" key="3">
    <source>
        <dbReference type="Proteomes" id="UP000078543"/>
    </source>
</evidence>
<dbReference type="SUPFAM" id="SSF53448">
    <property type="entry name" value="Nucleotide-diphospho-sugar transferases"/>
    <property type="match status" value="1"/>
</dbReference>
<organism evidence="2 3">
    <name type="scientific">Magnetospirillum moscoviense</name>
    <dbReference type="NCBI Taxonomy" id="1437059"/>
    <lineage>
        <taxon>Bacteria</taxon>
        <taxon>Pseudomonadati</taxon>
        <taxon>Pseudomonadota</taxon>
        <taxon>Alphaproteobacteria</taxon>
        <taxon>Rhodospirillales</taxon>
        <taxon>Rhodospirillaceae</taxon>
        <taxon>Magnetospirillum</taxon>
    </lineage>
</organism>
<feature type="domain" description="Glycosyltransferase 2-like" evidence="1">
    <location>
        <begin position="13"/>
        <end position="173"/>
    </location>
</feature>
<dbReference type="OrthoDB" id="9811222at2"/>
<protein>
    <recommendedName>
        <fullName evidence="1">Glycosyltransferase 2-like domain-containing protein</fullName>
    </recommendedName>
</protein>
<proteinExistence type="predicted"/>
<dbReference type="Gene3D" id="3.90.550.10">
    <property type="entry name" value="Spore Coat Polysaccharide Biosynthesis Protein SpsA, Chain A"/>
    <property type="match status" value="1"/>
</dbReference>
<gene>
    <name evidence="2" type="ORF">A6A05_00310</name>
</gene>
<dbReference type="InterPro" id="IPR050256">
    <property type="entry name" value="Glycosyltransferase_2"/>
</dbReference>
<dbReference type="PANTHER" id="PTHR48090:SF7">
    <property type="entry name" value="RFBJ PROTEIN"/>
    <property type="match status" value="1"/>
</dbReference>
<evidence type="ECO:0000313" key="2">
    <source>
        <dbReference type="EMBL" id="OAN55037.1"/>
    </source>
</evidence>
<dbReference type="AlphaFoldDB" id="A0A178MYC8"/>
<comment type="caution">
    <text evidence="2">The sequence shown here is derived from an EMBL/GenBank/DDBJ whole genome shotgun (WGS) entry which is preliminary data.</text>
</comment>
<evidence type="ECO:0000259" key="1">
    <source>
        <dbReference type="Pfam" id="PF00535"/>
    </source>
</evidence>
<dbReference type="STRING" id="1437059.A6A05_00310"/>